<evidence type="ECO:0000313" key="2">
    <source>
        <dbReference type="EMBL" id="KAH0630697.1"/>
    </source>
</evidence>
<comment type="caution">
    <text evidence="2">The sequence shown here is derived from an EMBL/GenBank/DDBJ whole genome shotgun (WGS) entry which is preliminary data.</text>
</comment>
<dbReference type="Pfam" id="PF13837">
    <property type="entry name" value="Myb_DNA-bind_4"/>
    <property type="match status" value="1"/>
</dbReference>
<keyword evidence="3" id="KW-1185">Reference proteome</keyword>
<dbReference type="InterPro" id="IPR044822">
    <property type="entry name" value="Myb_DNA-bind_4"/>
</dbReference>
<gene>
    <name evidence="2" type="ORF">JD844_013988</name>
</gene>
<feature type="domain" description="Myb/SANT-like DNA-binding" evidence="1">
    <location>
        <begin position="34"/>
        <end position="122"/>
    </location>
</feature>
<proteinExistence type="predicted"/>
<dbReference type="Proteomes" id="UP000826234">
    <property type="component" value="Unassembled WGS sequence"/>
</dbReference>
<feature type="non-terminal residue" evidence="2">
    <location>
        <position position="257"/>
    </location>
</feature>
<evidence type="ECO:0000259" key="1">
    <source>
        <dbReference type="Pfam" id="PF13837"/>
    </source>
</evidence>
<dbReference type="EMBL" id="JAIPUX010000439">
    <property type="protein sequence ID" value="KAH0630697.1"/>
    <property type="molecule type" value="Genomic_DNA"/>
</dbReference>
<sequence>MRNDHASTLVTPVEAGSTFPIGKATAMANRWQIWLPAEVEALYDIMGASRHLPLLMGSSSHPNHHIYRCLTRRLACRGFLRNVAQVRSKVKVLRNVFYRARALFHGDPPVEGHPPFYRQLRRLWKQAGHPNGRHARRPPVVKSNLRKAPYQEGSIINLCQVVGSNDPVEGSRDPVVGSKYSLHPYLSDFGVYNASLDGMYLDESGGLTANFDIQLTVVWPNNTNKKVKFGGLERQESPGKKLHLEENTLAWLRDTDQ</sequence>
<reference evidence="2 3" key="1">
    <citation type="journal article" date="2022" name="Gigascience">
        <title>A chromosome-level genome assembly and annotation of the desert horned lizard, Phrynosoma platyrhinos, provides insight into chromosomal rearrangements among reptiles.</title>
        <authorList>
            <person name="Koochekian N."/>
            <person name="Ascanio A."/>
            <person name="Farleigh K."/>
            <person name="Card D.C."/>
            <person name="Schield D.R."/>
            <person name="Castoe T.A."/>
            <person name="Jezkova T."/>
        </authorList>
    </citation>
    <scope>NUCLEOTIDE SEQUENCE [LARGE SCALE GENOMIC DNA]</scope>
    <source>
        <strain evidence="2">NK-2021</strain>
    </source>
</reference>
<accession>A0ABQ7TMM2</accession>
<name>A0ABQ7TMM2_PHRPL</name>
<organism evidence="2 3">
    <name type="scientific">Phrynosoma platyrhinos</name>
    <name type="common">Desert horned lizard</name>
    <dbReference type="NCBI Taxonomy" id="52577"/>
    <lineage>
        <taxon>Eukaryota</taxon>
        <taxon>Metazoa</taxon>
        <taxon>Chordata</taxon>
        <taxon>Craniata</taxon>
        <taxon>Vertebrata</taxon>
        <taxon>Euteleostomi</taxon>
        <taxon>Lepidosauria</taxon>
        <taxon>Squamata</taxon>
        <taxon>Bifurcata</taxon>
        <taxon>Unidentata</taxon>
        <taxon>Episquamata</taxon>
        <taxon>Toxicofera</taxon>
        <taxon>Iguania</taxon>
        <taxon>Phrynosomatidae</taxon>
        <taxon>Phrynosomatinae</taxon>
        <taxon>Phrynosoma</taxon>
    </lineage>
</organism>
<evidence type="ECO:0000313" key="3">
    <source>
        <dbReference type="Proteomes" id="UP000826234"/>
    </source>
</evidence>
<protein>
    <recommendedName>
        <fullName evidence="1">Myb/SANT-like DNA-binding domain-containing protein</fullName>
    </recommendedName>
</protein>